<evidence type="ECO:0000313" key="2">
    <source>
        <dbReference type="EMBL" id="CAA9395918.1"/>
    </source>
</evidence>
<feature type="non-terminal residue" evidence="2">
    <location>
        <position position="1"/>
    </location>
</feature>
<dbReference type="EMBL" id="CADCUX010000160">
    <property type="protein sequence ID" value="CAA9395918.1"/>
    <property type="molecule type" value="Genomic_DNA"/>
</dbReference>
<name>A0A6J4NR98_9BURK</name>
<protein>
    <submittedName>
        <fullName evidence="2">Ribosome-binding factor A</fullName>
    </submittedName>
</protein>
<accession>A0A6J4NR98</accession>
<organism evidence="2">
    <name type="scientific">uncultured Ramlibacter sp</name>
    <dbReference type="NCBI Taxonomy" id="260755"/>
    <lineage>
        <taxon>Bacteria</taxon>
        <taxon>Pseudomonadati</taxon>
        <taxon>Pseudomonadota</taxon>
        <taxon>Betaproteobacteria</taxon>
        <taxon>Burkholderiales</taxon>
        <taxon>Comamonadaceae</taxon>
        <taxon>Ramlibacter</taxon>
        <taxon>environmental samples</taxon>
    </lineage>
</organism>
<gene>
    <name evidence="2" type="ORF">AVDCRST_MAG51-598</name>
</gene>
<dbReference type="AlphaFoldDB" id="A0A6J4NR98"/>
<feature type="compositionally biased region" description="Low complexity" evidence="1">
    <location>
        <begin position="11"/>
        <end position="21"/>
    </location>
</feature>
<reference evidence="2" key="1">
    <citation type="submission" date="2020-02" db="EMBL/GenBank/DDBJ databases">
        <authorList>
            <person name="Meier V. D."/>
        </authorList>
    </citation>
    <scope>NUCLEOTIDE SEQUENCE</scope>
    <source>
        <strain evidence="2">AVDCRST_MAG51</strain>
    </source>
</reference>
<sequence length="52" mass="5930">CRLPAQWPVQAAAHPHGADAAFPVRPHHRAGRRHERADRAGGRLAFQRFRRL</sequence>
<evidence type="ECO:0000256" key="1">
    <source>
        <dbReference type="SAM" id="MobiDB-lite"/>
    </source>
</evidence>
<proteinExistence type="predicted"/>
<feature type="non-terminal residue" evidence="2">
    <location>
        <position position="52"/>
    </location>
</feature>
<feature type="region of interest" description="Disordered" evidence="1">
    <location>
        <begin position="1"/>
        <end position="23"/>
    </location>
</feature>